<dbReference type="AlphaFoldDB" id="A0A1T3NLZ0"/>
<dbReference type="GO" id="GO:0030170">
    <property type="term" value="F:pyridoxal phosphate binding"/>
    <property type="evidence" value="ECO:0007669"/>
    <property type="project" value="InterPro"/>
</dbReference>
<dbReference type="InterPro" id="IPR051446">
    <property type="entry name" value="HTH_trans_reg/aminotransferase"/>
</dbReference>
<proteinExistence type="inferred from homology"/>
<dbReference type="Pfam" id="PF00392">
    <property type="entry name" value="GntR"/>
    <property type="match status" value="1"/>
</dbReference>
<dbReference type="GO" id="GO:0003700">
    <property type="term" value="F:DNA-binding transcription factor activity"/>
    <property type="evidence" value="ECO:0007669"/>
    <property type="project" value="InterPro"/>
</dbReference>
<accession>A0A1T3NLZ0</accession>
<dbReference type="InterPro" id="IPR036390">
    <property type="entry name" value="WH_DNA-bd_sf"/>
</dbReference>
<dbReference type="InterPro" id="IPR036388">
    <property type="entry name" value="WH-like_DNA-bd_sf"/>
</dbReference>
<dbReference type="InterPro" id="IPR015424">
    <property type="entry name" value="PyrdxlP-dep_Trfase"/>
</dbReference>
<keyword evidence="4" id="KW-0238">DNA-binding</keyword>
<dbReference type="CDD" id="cd07377">
    <property type="entry name" value="WHTH_GntR"/>
    <property type="match status" value="1"/>
</dbReference>
<keyword evidence="5" id="KW-0804">Transcription</keyword>
<dbReference type="PROSITE" id="PS50949">
    <property type="entry name" value="HTH_GNTR"/>
    <property type="match status" value="1"/>
</dbReference>
<dbReference type="Gene3D" id="1.10.10.10">
    <property type="entry name" value="Winged helix-like DNA-binding domain superfamily/Winged helix DNA-binding domain"/>
    <property type="match status" value="1"/>
</dbReference>
<dbReference type="SMART" id="SM00345">
    <property type="entry name" value="HTH_GNTR"/>
    <property type="match status" value="1"/>
</dbReference>
<dbReference type="Pfam" id="PF00155">
    <property type="entry name" value="Aminotran_1_2"/>
    <property type="match status" value="1"/>
</dbReference>
<evidence type="ECO:0000256" key="2">
    <source>
        <dbReference type="ARBA" id="ARBA00022898"/>
    </source>
</evidence>
<evidence type="ECO:0000313" key="7">
    <source>
        <dbReference type="EMBL" id="OPC77752.1"/>
    </source>
</evidence>
<reference evidence="7 8" key="1">
    <citation type="submission" date="2017-03" db="EMBL/GenBank/DDBJ databases">
        <title>Draft genome sequence of Streptomyces scabrisporus NF3, endophyte isolated from Amphipterygium adstringens.</title>
        <authorList>
            <person name="Vazquez M."/>
            <person name="Ceapa C.D."/>
            <person name="Rodriguez Luna D."/>
            <person name="Sanchez Esquivel S."/>
        </authorList>
    </citation>
    <scope>NUCLEOTIDE SEQUENCE [LARGE SCALE GENOMIC DNA]</scope>
    <source>
        <strain evidence="7 8">NF3</strain>
    </source>
</reference>
<name>A0A1T3NLZ0_9ACTN</name>
<evidence type="ECO:0000256" key="3">
    <source>
        <dbReference type="ARBA" id="ARBA00023015"/>
    </source>
</evidence>
<dbReference type="PANTHER" id="PTHR46577">
    <property type="entry name" value="HTH-TYPE TRANSCRIPTIONAL REGULATORY PROTEIN GABR"/>
    <property type="match status" value="1"/>
</dbReference>
<feature type="domain" description="HTH gntR-type" evidence="6">
    <location>
        <begin position="58"/>
        <end position="126"/>
    </location>
</feature>
<dbReference type="CDD" id="cd00609">
    <property type="entry name" value="AAT_like"/>
    <property type="match status" value="1"/>
</dbReference>
<evidence type="ECO:0000256" key="5">
    <source>
        <dbReference type="ARBA" id="ARBA00023163"/>
    </source>
</evidence>
<dbReference type="Proteomes" id="UP000190037">
    <property type="component" value="Unassembled WGS sequence"/>
</dbReference>
<evidence type="ECO:0000256" key="1">
    <source>
        <dbReference type="ARBA" id="ARBA00005384"/>
    </source>
</evidence>
<dbReference type="SUPFAM" id="SSF53383">
    <property type="entry name" value="PLP-dependent transferases"/>
    <property type="match status" value="1"/>
</dbReference>
<protein>
    <recommendedName>
        <fullName evidence="6">HTH gntR-type domain-containing protein</fullName>
    </recommendedName>
</protein>
<dbReference type="EMBL" id="MWQN01000003">
    <property type="protein sequence ID" value="OPC77752.1"/>
    <property type="molecule type" value="Genomic_DNA"/>
</dbReference>
<dbReference type="InterPro" id="IPR015421">
    <property type="entry name" value="PyrdxlP-dep_Trfase_major"/>
</dbReference>
<dbReference type="Gene3D" id="3.40.640.10">
    <property type="entry name" value="Type I PLP-dependent aspartate aminotransferase-like (Major domain)"/>
    <property type="match status" value="1"/>
</dbReference>
<dbReference type="InterPro" id="IPR000524">
    <property type="entry name" value="Tscrpt_reg_HTH_GntR"/>
</dbReference>
<dbReference type="OrthoDB" id="594134at2"/>
<keyword evidence="3" id="KW-0805">Transcription regulation</keyword>
<comment type="caution">
    <text evidence="7">The sequence shown here is derived from an EMBL/GenBank/DDBJ whole genome shotgun (WGS) entry which is preliminary data.</text>
</comment>
<evidence type="ECO:0000259" key="6">
    <source>
        <dbReference type="PROSITE" id="PS50949"/>
    </source>
</evidence>
<dbReference type="PANTHER" id="PTHR46577:SF1">
    <property type="entry name" value="HTH-TYPE TRANSCRIPTIONAL REGULATORY PROTEIN GABR"/>
    <property type="match status" value="1"/>
</dbReference>
<sequence>MAPARYRRFGDHGLPLTSPPGLRRFLRTPLTASSNRRRGQALPLAGVDLHIEPVPRGVGAGRAVEDALREAVRSGRLAAGTRLPGSRTLAADLGLARGTVVGAYTQLVAEGWLTGSPGSGTRVAHVSAPEPCDAGHHAKSAPTERRWRADLRPGRPDFTSFPHRAWTTSVRRVLSRIGAGDLDYGDFEGTATLRASVAAHAARTRGARVTPDAVVITAGFTHGLAVLARTLHGLGVRHAATEDPGLARHRELLTAAGLACEPLRVDEFGADPADLTPQTGAALLTPAHQHPSGVVLSPARRGEFVAWAARCDGFLIEDDYDGEFRYDGRPVGALQALDPERIVLAGSVSKSLAPGLRLGWLVVPPTLRAPVTAAMRENGGGVSVIEQLTLADLVARGDYDRHVRRVRTVYRRRRAELADRVGAITGLRLVGAAAGLHALLPLPSAEHERRLIAAGAYAGLRLHGLHSSDYHHPPDPSAPAALVLGYATPAPHAWGQALDLLGEVLEAEEWRTGARDTRP</sequence>
<keyword evidence="8" id="KW-1185">Reference proteome</keyword>
<evidence type="ECO:0000256" key="4">
    <source>
        <dbReference type="ARBA" id="ARBA00023125"/>
    </source>
</evidence>
<organism evidence="7 8">
    <name type="scientific">Embleya scabrispora</name>
    <dbReference type="NCBI Taxonomy" id="159449"/>
    <lineage>
        <taxon>Bacteria</taxon>
        <taxon>Bacillati</taxon>
        <taxon>Actinomycetota</taxon>
        <taxon>Actinomycetes</taxon>
        <taxon>Kitasatosporales</taxon>
        <taxon>Streptomycetaceae</taxon>
        <taxon>Embleya</taxon>
    </lineage>
</organism>
<keyword evidence="2" id="KW-0663">Pyridoxal phosphate</keyword>
<comment type="similarity">
    <text evidence="1">In the C-terminal section; belongs to the class-I pyridoxal-phosphate-dependent aminotransferase family.</text>
</comment>
<evidence type="ECO:0000313" key="8">
    <source>
        <dbReference type="Proteomes" id="UP000190037"/>
    </source>
</evidence>
<dbReference type="InterPro" id="IPR004839">
    <property type="entry name" value="Aminotransferase_I/II_large"/>
</dbReference>
<gene>
    <name evidence="7" type="ORF">B4N89_36300</name>
</gene>
<dbReference type="GO" id="GO:0003677">
    <property type="term" value="F:DNA binding"/>
    <property type="evidence" value="ECO:0007669"/>
    <property type="project" value="UniProtKB-KW"/>
</dbReference>
<dbReference type="STRING" id="159449.B4N89_36300"/>
<dbReference type="SUPFAM" id="SSF46785">
    <property type="entry name" value="Winged helix' DNA-binding domain"/>
    <property type="match status" value="1"/>
</dbReference>